<dbReference type="PANTHER" id="PTHR40980">
    <property type="entry name" value="PLUG DOMAIN-CONTAINING PROTEIN"/>
    <property type="match status" value="1"/>
</dbReference>
<dbReference type="InterPro" id="IPR037066">
    <property type="entry name" value="Plug_dom_sf"/>
</dbReference>
<keyword evidence="6 11" id="KW-0798">TonB box</keyword>
<dbReference type="PANTHER" id="PTHR40980:SF4">
    <property type="entry name" value="TONB-DEPENDENT RECEPTOR-LIKE BETA-BARREL DOMAIN-CONTAINING PROTEIN"/>
    <property type="match status" value="1"/>
</dbReference>
<evidence type="ECO:0000256" key="1">
    <source>
        <dbReference type="ARBA" id="ARBA00004571"/>
    </source>
</evidence>
<organism evidence="15 16">
    <name type="scientific">Duganella phyllosphaerae</name>
    <dbReference type="NCBI Taxonomy" id="762836"/>
    <lineage>
        <taxon>Bacteria</taxon>
        <taxon>Pseudomonadati</taxon>
        <taxon>Pseudomonadota</taxon>
        <taxon>Betaproteobacteria</taxon>
        <taxon>Burkholderiales</taxon>
        <taxon>Oxalobacteraceae</taxon>
        <taxon>Telluria group</taxon>
        <taxon>Duganella</taxon>
    </lineage>
</organism>
<evidence type="ECO:0000313" key="15">
    <source>
        <dbReference type="EMBL" id="OEZ92685.1"/>
    </source>
</evidence>
<dbReference type="Gene3D" id="2.170.130.10">
    <property type="entry name" value="TonB-dependent receptor, plug domain"/>
    <property type="match status" value="1"/>
</dbReference>
<evidence type="ECO:0000259" key="13">
    <source>
        <dbReference type="Pfam" id="PF00593"/>
    </source>
</evidence>
<evidence type="ECO:0000256" key="11">
    <source>
        <dbReference type="RuleBase" id="RU003357"/>
    </source>
</evidence>
<evidence type="ECO:0000256" key="8">
    <source>
        <dbReference type="ARBA" id="ARBA00023170"/>
    </source>
</evidence>
<evidence type="ECO:0000256" key="5">
    <source>
        <dbReference type="ARBA" id="ARBA00022692"/>
    </source>
</evidence>
<gene>
    <name evidence="15" type="primary">cirA_23</name>
    <name evidence="15" type="ORF">DUPY_49460</name>
</gene>
<dbReference type="AlphaFoldDB" id="A0A1E7W8V5"/>
<dbReference type="SUPFAM" id="SSF56935">
    <property type="entry name" value="Porins"/>
    <property type="match status" value="1"/>
</dbReference>
<evidence type="ECO:0000256" key="10">
    <source>
        <dbReference type="PROSITE-ProRule" id="PRU01360"/>
    </source>
</evidence>
<keyword evidence="12" id="KW-0732">Signal</keyword>
<dbReference type="InterPro" id="IPR036942">
    <property type="entry name" value="Beta-barrel_TonB_sf"/>
</dbReference>
<accession>A0A1E7W8V5</accession>
<evidence type="ECO:0000259" key="14">
    <source>
        <dbReference type="Pfam" id="PF07715"/>
    </source>
</evidence>
<dbReference type="PROSITE" id="PS52016">
    <property type="entry name" value="TONB_DEPENDENT_REC_3"/>
    <property type="match status" value="1"/>
</dbReference>
<evidence type="ECO:0000256" key="6">
    <source>
        <dbReference type="ARBA" id="ARBA00023077"/>
    </source>
</evidence>
<evidence type="ECO:0000256" key="9">
    <source>
        <dbReference type="ARBA" id="ARBA00023237"/>
    </source>
</evidence>
<comment type="subcellular location">
    <subcellularLocation>
        <location evidence="1 10">Cell outer membrane</location>
        <topology evidence="1 10">Multi-pass membrane protein</topology>
    </subcellularLocation>
</comment>
<keyword evidence="9 10" id="KW-0998">Cell outer membrane</keyword>
<evidence type="ECO:0000256" key="12">
    <source>
        <dbReference type="SAM" id="SignalP"/>
    </source>
</evidence>
<protein>
    <submittedName>
        <fullName evidence="15">Colicin I receptor</fullName>
    </submittedName>
</protein>
<comment type="caution">
    <text evidence="15">The sequence shown here is derived from an EMBL/GenBank/DDBJ whole genome shotgun (WGS) entry which is preliminary data.</text>
</comment>
<keyword evidence="16" id="KW-1185">Reference proteome</keyword>
<keyword evidence="7 10" id="KW-0472">Membrane</keyword>
<dbReference type="Pfam" id="PF07715">
    <property type="entry name" value="Plug"/>
    <property type="match status" value="1"/>
</dbReference>
<dbReference type="OrthoDB" id="8530571at2"/>
<evidence type="ECO:0000256" key="7">
    <source>
        <dbReference type="ARBA" id="ARBA00023136"/>
    </source>
</evidence>
<keyword evidence="5 10" id="KW-0812">Transmembrane</keyword>
<evidence type="ECO:0000256" key="2">
    <source>
        <dbReference type="ARBA" id="ARBA00009810"/>
    </source>
</evidence>
<dbReference type="CDD" id="cd01347">
    <property type="entry name" value="ligand_gated_channel"/>
    <property type="match status" value="1"/>
</dbReference>
<dbReference type="Gene3D" id="2.40.170.20">
    <property type="entry name" value="TonB-dependent receptor, beta-barrel domain"/>
    <property type="match status" value="1"/>
</dbReference>
<keyword evidence="4 10" id="KW-1134">Transmembrane beta strand</keyword>
<evidence type="ECO:0000256" key="4">
    <source>
        <dbReference type="ARBA" id="ARBA00022452"/>
    </source>
</evidence>
<dbReference type="EMBL" id="LROM01000147">
    <property type="protein sequence ID" value="OEZ92685.1"/>
    <property type="molecule type" value="Genomic_DNA"/>
</dbReference>
<feature type="domain" description="TonB-dependent receptor plug" evidence="14">
    <location>
        <begin position="43"/>
        <end position="140"/>
    </location>
</feature>
<name>A0A1E7W8V5_9BURK</name>
<comment type="similarity">
    <text evidence="2 10 11">Belongs to the TonB-dependent receptor family.</text>
</comment>
<dbReference type="PATRIC" id="fig|762836.4.peg.5085"/>
<dbReference type="Pfam" id="PF00593">
    <property type="entry name" value="TonB_dep_Rec_b-barrel"/>
    <property type="match status" value="1"/>
</dbReference>
<proteinExistence type="inferred from homology"/>
<feature type="signal peptide" evidence="12">
    <location>
        <begin position="1"/>
        <end position="19"/>
    </location>
</feature>
<dbReference type="InterPro" id="IPR012910">
    <property type="entry name" value="Plug_dom"/>
</dbReference>
<dbReference type="Proteomes" id="UP000175989">
    <property type="component" value="Unassembled WGS sequence"/>
</dbReference>
<evidence type="ECO:0000313" key="16">
    <source>
        <dbReference type="Proteomes" id="UP000175989"/>
    </source>
</evidence>
<keyword evidence="3 10" id="KW-0813">Transport</keyword>
<sequence>MSLPILAASMLLAAPSVSATEAPQPAQPVQQVEVKSARADLRQRETTTAIIVTHDDLVRQGDQTLADALKRLPGISISGVPGQGGEISMRGLGKGYTQIMLNGEPVPTGFSLDTVAPEMIERVEILRSATAASSNQAVAGSINIILKKAATRGQRSLAASVTRRGGTTSPTLTAQLSDQVERLSYSVAATLSRQRTEEAIADDETLTDAAGALTLRRHTPQPKSTRNDTLTLTPRVSWALGGGDTLTWQGFANLRHFDVRNRADEQTLVGEPSEFPRFVSDYHARIAMLRNDLQWNRNLANGDKLETRLGASSNRRSTGYDFYGMTASGAPAIHRHVDAGPTETGVTFTGTWRHPVGAGHALAFGWDASRSRRDEDRSETIFDPAGVQTDATNADYSAVVKRLALFAQDEWEISKQFSLYAGLRHERLQTASRALAANAPDALDVTSAVWSPSLQARYALPNKDVLRLALARTYKAPALFKLVPRRYTIDNNNSPTNPDEQGNPQLRPELAWGLDAAYEHYLGDGAIASVSVYWRRIRDVTQTLLFQQAGVWVTTPFNNGNANVHGIELEAKLPLRRLLGQTAPALDLRANLARNWSRVDRVAGPDNTLEEQVPVTANLGADYKLPGTAWTVGGDFTYKGGVTTRQSAQLRTGNSPGRQLDLYALWKFDAKTQLRVAGSNLLHQQAREWQQYQDTGTRARDTFTETRAAVRVMVEHQFR</sequence>
<evidence type="ECO:0000256" key="3">
    <source>
        <dbReference type="ARBA" id="ARBA00022448"/>
    </source>
</evidence>
<keyword evidence="8 15" id="KW-0675">Receptor</keyword>
<feature type="domain" description="TonB-dependent receptor-like beta-barrel" evidence="13">
    <location>
        <begin position="244"/>
        <end position="681"/>
    </location>
</feature>
<reference evidence="16" key="1">
    <citation type="journal article" date="2016" name="Front. Microbiol.">
        <title>Molecular Keys to the Janthinobacterium and Duganella spp. Interaction with the Plant Pathogen Fusarium graminearum.</title>
        <authorList>
            <person name="Haack F.S."/>
            <person name="Poehlein A."/>
            <person name="Kroger C."/>
            <person name="Voigt C.A."/>
            <person name="Piepenbring M."/>
            <person name="Bode H.B."/>
            <person name="Daniel R."/>
            <person name="Schafer W."/>
            <person name="Streit W.R."/>
        </authorList>
    </citation>
    <scope>NUCLEOTIDE SEQUENCE [LARGE SCALE GENOMIC DNA]</scope>
    <source>
        <strain evidence="16">T54</strain>
    </source>
</reference>
<dbReference type="InterPro" id="IPR039426">
    <property type="entry name" value="TonB-dep_rcpt-like"/>
</dbReference>
<dbReference type="RefSeq" id="WP_070251809.1">
    <property type="nucleotide sequence ID" value="NZ_LROM01000147.1"/>
</dbReference>
<dbReference type="GO" id="GO:0009279">
    <property type="term" value="C:cell outer membrane"/>
    <property type="evidence" value="ECO:0007669"/>
    <property type="project" value="UniProtKB-SubCell"/>
</dbReference>
<feature type="chain" id="PRO_5009206602" evidence="12">
    <location>
        <begin position="20"/>
        <end position="719"/>
    </location>
</feature>
<dbReference type="InterPro" id="IPR000531">
    <property type="entry name" value="Beta-barrel_TonB"/>
</dbReference>